<protein>
    <submittedName>
        <fullName evidence="4">Ecf-type riboflavin transporter s component</fullName>
    </submittedName>
</protein>
<evidence type="ECO:0000313" key="5">
    <source>
        <dbReference type="Proteomes" id="UP000242754"/>
    </source>
</evidence>
<accession>A0A143YXI9</accession>
<dbReference type="Proteomes" id="UP000242754">
    <property type="component" value="Unassembled WGS sequence"/>
</dbReference>
<proteinExistence type="predicted"/>
<sequence>MQKTQGYSNSRTYDLVLTAILIALVFVSTVFLNIKLPIGANGGLIHLGTAMLFIASILFGPKKGAIAGAVGMGIFDLLSGWVMWAPFTIVTRGLQGYLVGKLAWSNGRQGSSVAVNLLATILSVPIMLAGYYLCEWILYGNALVPLASIPGNIVQNVVGIFISIPLSTLMQKVRATK</sequence>
<feature type="transmembrane region" description="Helical" evidence="3">
    <location>
        <begin position="65"/>
        <end position="90"/>
    </location>
</feature>
<dbReference type="AlphaFoldDB" id="A0A143YXI9"/>
<keyword evidence="1 3" id="KW-0812">Transmembrane</keyword>
<name>A0A143YXI9_9LACT</name>
<evidence type="ECO:0000256" key="1">
    <source>
        <dbReference type="ARBA" id="ARBA00022692"/>
    </source>
</evidence>
<dbReference type="PANTHER" id="PTHR37815:SF3">
    <property type="entry name" value="UPF0397 PROTEIN SPR0429"/>
    <property type="match status" value="1"/>
</dbReference>
<evidence type="ECO:0000256" key="2">
    <source>
        <dbReference type="ARBA" id="ARBA00022989"/>
    </source>
</evidence>
<organism evidence="4 5">
    <name type="scientific">Trichococcus palustris</name>
    <dbReference type="NCBI Taxonomy" id="140314"/>
    <lineage>
        <taxon>Bacteria</taxon>
        <taxon>Bacillati</taxon>
        <taxon>Bacillota</taxon>
        <taxon>Bacilli</taxon>
        <taxon>Lactobacillales</taxon>
        <taxon>Carnobacteriaceae</taxon>
        <taxon>Trichococcus</taxon>
    </lineage>
</organism>
<dbReference type="STRING" id="140314.SAMN04488076_11717"/>
<dbReference type="EMBL" id="FJNE01000010">
    <property type="protein sequence ID" value="CZR01318.1"/>
    <property type="molecule type" value="Genomic_DNA"/>
</dbReference>
<dbReference type="PANTHER" id="PTHR37815">
    <property type="entry name" value="UPF0397 PROTEIN BC_2624-RELATED"/>
    <property type="match status" value="1"/>
</dbReference>
<gene>
    <name evidence="4" type="ORF">Tpal_2633</name>
</gene>
<evidence type="ECO:0000313" key="4">
    <source>
        <dbReference type="EMBL" id="CZR01318.1"/>
    </source>
</evidence>
<keyword evidence="2 3" id="KW-1133">Transmembrane helix</keyword>
<reference evidence="4 5" key="1">
    <citation type="submission" date="2016-02" db="EMBL/GenBank/DDBJ databases">
        <authorList>
            <person name="Wen L."/>
            <person name="He K."/>
            <person name="Yang H."/>
        </authorList>
    </citation>
    <scope>NUCLEOTIDE SEQUENCE [LARGE SCALE GENOMIC DNA]</scope>
    <source>
        <strain evidence="4">Trichococcus palustris</strain>
    </source>
</reference>
<feature type="transmembrane region" description="Helical" evidence="3">
    <location>
        <begin position="153"/>
        <end position="170"/>
    </location>
</feature>
<dbReference type="OrthoDB" id="411368at2"/>
<evidence type="ECO:0000256" key="3">
    <source>
        <dbReference type="SAM" id="Phobius"/>
    </source>
</evidence>
<dbReference type="RefSeq" id="WP_087034137.1">
    <property type="nucleotide sequence ID" value="NZ_FJNE01000010.1"/>
</dbReference>
<dbReference type="InterPro" id="IPR009825">
    <property type="entry name" value="ECF_substrate-spec-like"/>
</dbReference>
<feature type="transmembrane region" description="Helical" evidence="3">
    <location>
        <begin position="15"/>
        <end position="34"/>
    </location>
</feature>
<dbReference type="Pfam" id="PF07155">
    <property type="entry name" value="ECF-ribofla_trS"/>
    <property type="match status" value="1"/>
</dbReference>
<feature type="transmembrane region" description="Helical" evidence="3">
    <location>
        <begin position="41"/>
        <end position="59"/>
    </location>
</feature>
<keyword evidence="3" id="KW-0472">Membrane</keyword>
<dbReference type="GO" id="GO:0016020">
    <property type="term" value="C:membrane"/>
    <property type="evidence" value="ECO:0007669"/>
    <property type="project" value="InterPro"/>
</dbReference>
<keyword evidence="5" id="KW-1185">Reference proteome</keyword>
<dbReference type="Gene3D" id="1.10.1760.20">
    <property type="match status" value="1"/>
</dbReference>
<feature type="transmembrane region" description="Helical" evidence="3">
    <location>
        <begin position="111"/>
        <end position="133"/>
    </location>
</feature>